<keyword evidence="2" id="KW-1185">Reference proteome</keyword>
<evidence type="ECO:0008006" key="3">
    <source>
        <dbReference type="Google" id="ProtNLM"/>
    </source>
</evidence>
<accession>A0ABR4WF34</accession>
<name>A0ABR4WF34_9GAMM</name>
<organism evidence="1 2">
    <name type="scientific">Alcanivorax jadensis T9</name>
    <dbReference type="NCBI Taxonomy" id="1177181"/>
    <lineage>
        <taxon>Bacteria</taxon>
        <taxon>Pseudomonadati</taxon>
        <taxon>Pseudomonadota</taxon>
        <taxon>Gammaproteobacteria</taxon>
        <taxon>Oceanospirillales</taxon>
        <taxon>Alcanivoracaceae</taxon>
        <taxon>Alcanivorax</taxon>
    </lineage>
</organism>
<comment type="caution">
    <text evidence="1">The sequence shown here is derived from an EMBL/GenBank/DDBJ whole genome shotgun (WGS) entry which is preliminary data.</text>
</comment>
<dbReference type="RefSeq" id="WP_035246772.1">
    <property type="nucleotide sequence ID" value="NZ_ARXU01000004.1"/>
</dbReference>
<evidence type="ECO:0000313" key="2">
    <source>
        <dbReference type="Proteomes" id="UP000029443"/>
    </source>
</evidence>
<protein>
    <recommendedName>
        <fullName evidence="3">DUF4279 domain-containing protein</fullName>
    </recommendedName>
</protein>
<evidence type="ECO:0000313" key="1">
    <source>
        <dbReference type="EMBL" id="KGD61639.1"/>
    </source>
</evidence>
<dbReference type="Proteomes" id="UP000029443">
    <property type="component" value="Unassembled WGS sequence"/>
</dbReference>
<reference evidence="1 2" key="1">
    <citation type="submission" date="2012-09" db="EMBL/GenBank/DDBJ databases">
        <title>Genome Sequence of alkane-degrading Bacterium Alcanivorax jadensis T9.</title>
        <authorList>
            <person name="Lai Q."/>
            <person name="Shao Z."/>
        </authorList>
    </citation>
    <scope>NUCLEOTIDE SEQUENCE [LARGE SCALE GENOMIC DNA]</scope>
    <source>
        <strain evidence="1 2">T9</strain>
    </source>
</reference>
<dbReference type="EMBL" id="ARXU01000004">
    <property type="protein sequence ID" value="KGD61639.1"/>
    <property type="molecule type" value="Genomic_DNA"/>
</dbReference>
<gene>
    <name evidence="1" type="ORF">T9A_01588</name>
</gene>
<dbReference type="Pfam" id="PF14106">
    <property type="entry name" value="DUF4279"/>
    <property type="match status" value="1"/>
</dbReference>
<proteinExistence type="predicted"/>
<dbReference type="InterPro" id="IPR025459">
    <property type="entry name" value="DUF4279"/>
</dbReference>
<sequence>MEHHVYFAVFGFDHDPRQLDLLLGQSADDYWHEGESFSEAFPDARRRENRWILSSQLDHTASHRDHFEKLLYKLKRLAPQLQALEADYRFGIGVSHYFVMDDPAFYLPAEILDGYDTLGFAITFDQLGLDGSHGTGN</sequence>